<evidence type="ECO:0000313" key="2">
    <source>
        <dbReference type="EMBL" id="CAB4170267.1"/>
    </source>
</evidence>
<feature type="compositionally biased region" description="Polar residues" evidence="1">
    <location>
        <begin position="165"/>
        <end position="176"/>
    </location>
</feature>
<evidence type="ECO:0000313" key="5">
    <source>
        <dbReference type="EMBL" id="CAB4190787.1"/>
    </source>
</evidence>
<evidence type="ECO:0000313" key="6">
    <source>
        <dbReference type="EMBL" id="CAB4211136.1"/>
    </source>
</evidence>
<proteinExistence type="predicted"/>
<accession>A0A6J5PGT4</accession>
<feature type="region of interest" description="Disordered" evidence="1">
    <location>
        <begin position="271"/>
        <end position="290"/>
    </location>
</feature>
<evidence type="ECO:0000313" key="7">
    <source>
        <dbReference type="EMBL" id="CAB4222448.1"/>
    </source>
</evidence>
<dbReference type="EMBL" id="LR797021">
    <property type="protein sequence ID" value="CAB4182162.1"/>
    <property type="molecule type" value="Genomic_DNA"/>
</dbReference>
<dbReference type="EMBL" id="LR796945">
    <property type="protein sequence ID" value="CAB4176996.1"/>
    <property type="molecule type" value="Genomic_DNA"/>
</dbReference>
<protein>
    <submittedName>
        <fullName evidence="2">Uncharacterized protein</fullName>
    </submittedName>
</protein>
<evidence type="ECO:0000313" key="3">
    <source>
        <dbReference type="EMBL" id="CAB4176996.1"/>
    </source>
</evidence>
<evidence type="ECO:0000313" key="8">
    <source>
        <dbReference type="EMBL" id="CAB5227652.1"/>
    </source>
</evidence>
<sequence>MKSFKQFVNEENMPYAGTSNGVIDVRDSAVRDNINKLLAGATNGKFLTPYIAFERVCKALANFHIFPPRTTFFEGDSGAVNFAINQFGFKMGMTDDGRVVTAEEDPHHIYFEYRMSDCGMFEIFCEIVDQSELEEILDDLEDEMSGETENIEELDEATDPRDSRPQTYRPNDTTPYSRDRLATRMPSNPKDSKPKKAGRLLGLKSSIKDALGKHGPKGHLPEEAIDEVVTTRKMTSKEKKAHADYVVKHKEKLAANDTGIKAKKTFKDVNIQRGDYEKEPSKMKAMAAPPSGYYKVDESMEEKKEKKKAKFKAYRDERDESKKKREDMKWQKHRLTKEEVMNEISAKLVGKVNKARAVGGKPSKTPVADATRTRAVVKKWLDSDVGKLKE</sequence>
<dbReference type="EMBL" id="LR798378">
    <property type="protein sequence ID" value="CAB5227652.1"/>
    <property type="molecule type" value="Genomic_DNA"/>
</dbReference>
<feature type="compositionally biased region" description="Basic and acidic residues" evidence="1">
    <location>
        <begin position="313"/>
        <end position="331"/>
    </location>
</feature>
<dbReference type="EMBL" id="LR797157">
    <property type="protein sequence ID" value="CAB4190787.1"/>
    <property type="molecule type" value="Genomic_DNA"/>
</dbReference>
<feature type="region of interest" description="Disordered" evidence="1">
    <location>
        <begin position="305"/>
        <end position="331"/>
    </location>
</feature>
<organism evidence="2">
    <name type="scientific">uncultured Caudovirales phage</name>
    <dbReference type="NCBI Taxonomy" id="2100421"/>
    <lineage>
        <taxon>Viruses</taxon>
        <taxon>Duplodnaviria</taxon>
        <taxon>Heunggongvirae</taxon>
        <taxon>Uroviricota</taxon>
        <taxon>Caudoviricetes</taxon>
        <taxon>Peduoviridae</taxon>
        <taxon>Maltschvirus</taxon>
        <taxon>Maltschvirus maltsch</taxon>
    </lineage>
</organism>
<evidence type="ECO:0000313" key="4">
    <source>
        <dbReference type="EMBL" id="CAB4182162.1"/>
    </source>
</evidence>
<feature type="region of interest" description="Disordered" evidence="1">
    <location>
        <begin position="144"/>
        <end position="200"/>
    </location>
</feature>
<evidence type="ECO:0000256" key="1">
    <source>
        <dbReference type="SAM" id="MobiDB-lite"/>
    </source>
</evidence>
<gene>
    <name evidence="4" type="ORF">UFOVP1065_158</name>
    <name evidence="5" type="ORF">UFOVP1198_127</name>
    <name evidence="6" type="ORF">UFOVP1418_119</name>
    <name evidence="8" type="ORF">UFOVP1524_31</name>
    <name evidence="7" type="ORF">UFOVP1651_31</name>
    <name evidence="2" type="ORF">UFOVP908_9</name>
    <name evidence="3" type="ORF">UFOVP990_127</name>
</gene>
<dbReference type="EMBL" id="LR796860">
    <property type="protein sequence ID" value="CAB4170267.1"/>
    <property type="molecule type" value="Genomic_DNA"/>
</dbReference>
<dbReference type="EMBL" id="LR797518">
    <property type="protein sequence ID" value="CAB4222448.1"/>
    <property type="molecule type" value="Genomic_DNA"/>
</dbReference>
<name>A0A6J5PGT4_9CAUD</name>
<reference evidence="2" key="1">
    <citation type="submission" date="2020-05" db="EMBL/GenBank/DDBJ databases">
        <authorList>
            <person name="Chiriac C."/>
            <person name="Salcher M."/>
            <person name="Ghai R."/>
            <person name="Kavagutti S V."/>
        </authorList>
    </citation>
    <scope>NUCLEOTIDE SEQUENCE</scope>
</reference>
<dbReference type="EMBL" id="LR797369">
    <property type="protein sequence ID" value="CAB4211136.1"/>
    <property type="molecule type" value="Genomic_DNA"/>
</dbReference>
<feature type="compositionally biased region" description="Acidic residues" evidence="1">
    <location>
        <begin position="144"/>
        <end position="157"/>
    </location>
</feature>